<comment type="caution">
    <text evidence="4">The sequence shown here is derived from an EMBL/GenBank/DDBJ whole genome shotgun (WGS) entry which is preliminary data.</text>
</comment>
<dbReference type="GO" id="GO:0016020">
    <property type="term" value="C:membrane"/>
    <property type="evidence" value="ECO:0007669"/>
    <property type="project" value="TreeGrafter"/>
</dbReference>
<keyword evidence="5" id="KW-1185">Reference proteome</keyword>
<dbReference type="InterPro" id="IPR033562">
    <property type="entry name" value="PLPL"/>
</dbReference>
<proteinExistence type="predicted"/>
<dbReference type="PANTHER" id="PTHR12406:SF7">
    <property type="entry name" value="PATATIN-LIKE PHOSPHOLIPASE DOMAIN-CONTAINING PROTEIN 4"/>
    <property type="match status" value="1"/>
</dbReference>
<name>A0AAN9G130_9CAEN</name>
<gene>
    <name evidence="4" type="ORF">V1264_010729</name>
</gene>
<dbReference type="GO" id="GO:0019433">
    <property type="term" value="P:triglyceride catabolic process"/>
    <property type="evidence" value="ECO:0007669"/>
    <property type="project" value="TreeGrafter"/>
</dbReference>
<organism evidence="4 5">
    <name type="scientific">Littorina saxatilis</name>
    <dbReference type="NCBI Taxonomy" id="31220"/>
    <lineage>
        <taxon>Eukaryota</taxon>
        <taxon>Metazoa</taxon>
        <taxon>Spiralia</taxon>
        <taxon>Lophotrochozoa</taxon>
        <taxon>Mollusca</taxon>
        <taxon>Gastropoda</taxon>
        <taxon>Caenogastropoda</taxon>
        <taxon>Littorinimorpha</taxon>
        <taxon>Littorinoidea</taxon>
        <taxon>Littorinidae</taxon>
        <taxon>Littorina</taxon>
    </lineage>
</organism>
<dbReference type="EMBL" id="JBAMIC010000024">
    <property type="protein sequence ID" value="KAK7091009.1"/>
    <property type="molecule type" value="Genomic_DNA"/>
</dbReference>
<evidence type="ECO:0000259" key="3">
    <source>
        <dbReference type="PROSITE" id="PS51635"/>
    </source>
</evidence>
<dbReference type="AlphaFoldDB" id="A0AAN9G130"/>
<sequence>MVSGVAKAIRRKPLGALTPGFHLSKELVKLLERILPLDAHQAANGRLHISLTDIKSKQNEVVSDFASRAELIEALVASCHIPVYSGVKLPTVKGKHCCDGGLTDNLVRFQEGRTVTVSPFSGKQDIGPRDTLKKGTKGYFVNLHNQDLQVNFNNMRRFGHAFFPPKSAILQQYFELGHKDASHFLDREGIYEITKPGDRPPIVYESSV</sequence>
<evidence type="ECO:0000256" key="1">
    <source>
        <dbReference type="ARBA" id="ARBA00023098"/>
    </source>
</evidence>
<dbReference type="GO" id="GO:0005811">
    <property type="term" value="C:lipid droplet"/>
    <property type="evidence" value="ECO:0007669"/>
    <property type="project" value="TreeGrafter"/>
</dbReference>
<feature type="short sequence motif" description="DGA/G" evidence="2">
    <location>
        <begin position="99"/>
        <end position="101"/>
    </location>
</feature>
<dbReference type="SUPFAM" id="SSF52151">
    <property type="entry name" value="FabD/lysophospholipase-like"/>
    <property type="match status" value="1"/>
</dbReference>
<dbReference type="InterPro" id="IPR002641">
    <property type="entry name" value="PNPLA_dom"/>
</dbReference>
<evidence type="ECO:0000256" key="2">
    <source>
        <dbReference type="PROSITE-ProRule" id="PRU01161"/>
    </source>
</evidence>
<evidence type="ECO:0000313" key="5">
    <source>
        <dbReference type="Proteomes" id="UP001374579"/>
    </source>
</evidence>
<keyword evidence="1" id="KW-0443">Lipid metabolism</keyword>
<dbReference type="Pfam" id="PF01734">
    <property type="entry name" value="Patatin"/>
    <property type="match status" value="1"/>
</dbReference>
<dbReference type="Proteomes" id="UP001374579">
    <property type="component" value="Unassembled WGS sequence"/>
</dbReference>
<dbReference type="PANTHER" id="PTHR12406">
    <property type="entry name" value="CALCIUM-INDEPENDENT PHOSPHOLIPASE A2 IPLA2 -RELATED"/>
    <property type="match status" value="1"/>
</dbReference>
<protein>
    <recommendedName>
        <fullName evidence="3">PNPLA domain-containing protein</fullName>
    </recommendedName>
</protein>
<dbReference type="GO" id="GO:0055088">
    <property type="term" value="P:lipid homeostasis"/>
    <property type="evidence" value="ECO:0007669"/>
    <property type="project" value="TreeGrafter"/>
</dbReference>
<dbReference type="Gene3D" id="3.40.1090.10">
    <property type="entry name" value="Cytosolic phospholipase A2 catalytic domain"/>
    <property type="match status" value="1"/>
</dbReference>
<comment type="caution">
    <text evidence="2">Lacks conserved residue(s) required for the propagation of feature annotation.</text>
</comment>
<dbReference type="GO" id="GO:0004806">
    <property type="term" value="F:triacylglycerol lipase activity"/>
    <property type="evidence" value="ECO:0007669"/>
    <property type="project" value="TreeGrafter"/>
</dbReference>
<dbReference type="GO" id="GO:0005737">
    <property type="term" value="C:cytoplasm"/>
    <property type="evidence" value="ECO:0007669"/>
    <property type="project" value="TreeGrafter"/>
</dbReference>
<reference evidence="4 5" key="1">
    <citation type="submission" date="2024-02" db="EMBL/GenBank/DDBJ databases">
        <title>Chromosome-scale genome assembly of the rough periwinkle Littorina saxatilis.</title>
        <authorList>
            <person name="De Jode A."/>
            <person name="Faria R."/>
            <person name="Formenti G."/>
            <person name="Sims Y."/>
            <person name="Smith T.P."/>
            <person name="Tracey A."/>
            <person name="Wood J.M.D."/>
            <person name="Zagrodzka Z.B."/>
            <person name="Johannesson K."/>
            <person name="Butlin R.K."/>
            <person name="Leder E.H."/>
        </authorList>
    </citation>
    <scope>NUCLEOTIDE SEQUENCE [LARGE SCALE GENOMIC DNA]</scope>
    <source>
        <strain evidence="4">Snail1</strain>
        <tissue evidence="4">Muscle</tissue>
    </source>
</reference>
<feature type="domain" description="PNPLA" evidence="3">
    <location>
        <begin position="1"/>
        <end position="112"/>
    </location>
</feature>
<dbReference type="PROSITE" id="PS51635">
    <property type="entry name" value="PNPLA"/>
    <property type="match status" value="1"/>
</dbReference>
<accession>A0AAN9G130</accession>
<dbReference type="InterPro" id="IPR016035">
    <property type="entry name" value="Acyl_Trfase/lysoPLipase"/>
</dbReference>
<evidence type="ECO:0000313" key="4">
    <source>
        <dbReference type="EMBL" id="KAK7091009.1"/>
    </source>
</evidence>